<feature type="transmembrane region" description="Helical" evidence="6">
    <location>
        <begin position="440"/>
        <end position="459"/>
    </location>
</feature>
<feature type="domain" description="Cationic amino acid transporter C-terminal" evidence="7">
    <location>
        <begin position="666"/>
        <end position="716"/>
    </location>
</feature>
<dbReference type="PANTHER" id="PTHR43243:SF82">
    <property type="entry name" value="CATIONIC AMINO ACID TRANSPORTER C-TERMINAL DOMAIN-CONTAINING PROTEIN"/>
    <property type="match status" value="1"/>
</dbReference>
<dbReference type="InterPro" id="IPR002293">
    <property type="entry name" value="AA/rel_permease1"/>
</dbReference>
<feature type="region of interest" description="Disordered" evidence="5">
    <location>
        <begin position="1"/>
        <end position="36"/>
    </location>
</feature>
<feature type="region of interest" description="Disordered" evidence="5">
    <location>
        <begin position="552"/>
        <end position="663"/>
    </location>
</feature>
<dbReference type="OrthoDB" id="5982228at2759"/>
<feature type="compositionally biased region" description="Low complexity" evidence="5">
    <location>
        <begin position="1"/>
        <end position="15"/>
    </location>
</feature>
<feature type="transmembrane region" description="Helical" evidence="6">
    <location>
        <begin position="670"/>
        <end position="687"/>
    </location>
</feature>
<dbReference type="Gene3D" id="1.20.1740.10">
    <property type="entry name" value="Amino acid/polyamine transporter I"/>
    <property type="match status" value="1"/>
</dbReference>
<comment type="caution">
    <text evidence="8">The sequence shown here is derived from an EMBL/GenBank/DDBJ whole genome shotgun (WGS) entry which is preliminary data.</text>
</comment>
<evidence type="ECO:0000313" key="9">
    <source>
        <dbReference type="Proteomes" id="UP000794436"/>
    </source>
</evidence>
<dbReference type="GO" id="GO:0015171">
    <property type="term" value="F:amino acid transmembrane transporter activity"/>
    <property type="evidence" value="ECO:0007669"/>
    <property type="project" value="TreeGrafter"/>
</dbReference>
<feature type="compositionally biased region" description="Acidic residues" evidence="5">
    <location>
        <begin position="593"/>
        <end position="602"/>
    </location>
</feature>
<dbReference type="GO" id="GO:0016020">
    <property type="term" value="C:membrane"/>
    <property type="evidence" value="ECO:0007669"/>
    <property type="project" value="UniProtKB-SubCell"/>
</dbReference>
<reference evidence="8" key="1">
    <citation type="submission" date="2019-03" db="EMBL/GenBank/DDBJ databases">
        <title>Long read genome sequence of the mycoparasitic Pythium oligandrum ATCC 38472 isolated from sugarbeet rhizosphere.</title>
        <authorList>
            <person name="Gaulin E."/>
        </authorList>
    </citation>
    <scope>NUCLEOTIDE SEQUENCE</scope>
    <source>
        <strain evidence="8">ATCC 38472_TT</strain>
    </source>
</reference>
<keyword evidence="4 6" id="KW-0472">Membrane</keyword>
<keyword evidence="3 6" id="KW-1133">Transmembrane helix</keyword>
<feature type="transmembrane region" description="Helical" evidence="6">
    <location>
        <begin position="361"/>
        <end position="387"/>
    </location>
</feature>
<accession>A0A8K1CFN8</accession>
<evidence type="ECO:0000256" key="5">
    <source>
        <dbReference type="SAM" id="MobiDB-lite"/>
    </source>
</evidence>
<feature type="transmembrane region" description="Helical" evidence="6">
    <location>
        <begin position="319"/>
        <end position="341"/>
    </location>
</feature>
<name>A0A8K1CFN8_PYTOL</name>
<feature type="transmembrane region" description="Helical" evidence="6">
    <location>
        <begin position="693"/>
        <end position="711"/>
    </location>
</feature>
<keyword evidence="9" id="KW-1185">Reference proteome</keyword>
<feature type="transmembrane region" description="Helical" evidence="6">
    <location>
        <begin position="210"/>
        <end position="227"/>
    </location>
</feature>
<sequence length="729" mass="78602">MRAPAPAMPDRASAAVVSDAHGPATSDSATMPSSSASPTMSLSAWLRVAFWKKPLHLLATDELAHHGGGSVQDGAPREIERTLGLFDLIMIGIGGTVGSGVFATAGLIANVYAGPAAILSWLIAGIGCILSGFSFMELSCLIPSTGSTYAYAYHALGELPAMFAGFLLTLEYGVSSAGGARSWSDKLTNWLETEWQITGPEWMKPKDSTVDLYAGLLMATCMFIVLGGMQAGKVLVNVVTMTKISVVLFIIVFGFMHFDVENITPLVPEQTTNTAGQVTYGWPGVFLGASASFFGYIGYDEVCCLAGEAKNPTHTIPRAVIGTIVGAALLSTLATFSLVGMQRYTEIDTGESYGKAFEHVGWSWAATIVSTGEVFTMPITTFIGFLAQPRVQYAMAKDGLLPGIFARVDSNGNLFHGTLICGLCVMMIAIFVPFKILWDFISLGILVAFNLTNASLLLVRASRLRDGANGNERASMHSYLIVGFLVTSFLAAYHWQKSIITPPPPPSELDDAVATYSQRYMRSFGPHVASVCSVFAIAAMCALKYVESTAEPAVNHGTKATNSKSHKTTKRGLFSRRKLSEEVPMRRVRMASDEEDSDDVERDGDALERGDDDTDTVTTITSTEDDLTDDSDDVSKGLKDVPINEDDANDVGVEDDDDNNGKSRTFQAPLVPFTPCVAIFFNWFLFAQMDASSVGLIVLWLLLALAVYVSYSLHHSLGHHQLTYRRVSQ</sequence>
<feature type="transmembrane region" description="Helical" evidence="6">
    <location>
        <begin position="278"/>
        <end position="299"/>
    </location>
</feature>
<feature type="compositionally biased region" description="Acidic residues" evidence="5">
    <location>
        <begin position="623"/>
        <end position="632"/>
    </location>
</feature>
<evidence type="ECO:0000256" key="1">
    <source>
        <dbReference type="ARBA" id="ARBA00004141"/>
    </source>
</evidence>
<feature type="compositionally biased region" description="Acidic residues" evidence="5">
    <location>
        <begin position="643"/>
        <end position="658"/>
    </location>
</feature>
<feature type="transmembrane region" description="Helical" evidence="6">
    <location>
        <begin position="85"/>
        <end position="112"/>
    </location>
</feature>
<evidence type="ECO:0000256" key="3">
    <source>
        <dbReference type="ARBA" id="ARBA00022989"/>
    </source>
</evidence>
<evidence type="ECO:0000259" key="7">
    <source>
        <dbReference type="Pfam" id="PF13906"/>
    </source>
</evidence>
<dbReference type="Pfam" id="PF13906">
    <property type="entry name" value="AA_permease_C"/>
    <property type="match status" value="1"/>
</dbReference>
<organism evidence="8 9">
    <name type="scientific">Pythium oligandrum</name>
    <name type="common">Mycoparasitic fungus</name>
    <dbReference type="NCBI Taxonomy" id="41045"/>
    <lineage>
        <taxon>Eukaryota</taxon>
        <taxon>Sar</taxon>
        <taxon>Stramenopiles</taxon>
        <taxon>Oomycota</taxon>
        <taxon>Peronosporomycetes</taxon>
        <taxon>Pythiales</taxon>
        <taxon>Pythiaceae</taxon>
        <taxon>Pythium</taxon>
    </lineage>
</organism>
<feature type="compositionally biased region" description="Basic residues" evidence="5">
    <location>
        <begin position="564"/>
        <end position="577"/>
    </location>
</feature>
<feature type="compositionally biased region" description="Low complexity" evidence="5">
    <location>
        <begin position="23"/>
        <end position="36"/>
    </location>
</feature>
<proteinExistence type="predicted"/>
<feature type="transmembrane region" description="Helical" evidence="6">
    <location>
        <begin position="414"/>
        <end position="434"/>
    </location>
</feature>
<feature type="transmembrane region" description="Helical" evidence="6">
    <location>
        <begin position="150"/>
        <end position="170"/>
    </location>
</feature>
<dbReference type="AlphaFoldDB" id="A0A8K1CFN8"/>
<dbReference type="EMBL" id="SPLM01000076">
    <property type="protein sequence ID" value="TMW61317.1"/>
    <property type="molecule type" value="Genomic_DNA"/>
</dbReference>
<gene>
    <name evidence="8" type="ORF">Poli38472_012508</name>
</gene>
<evidence type="ECO:0000313" key="8">
    <source>
        <dbReference type="EMBL" id="TMW61317.1"/>
    </source>
</evidence>
<dbReference type="PANTHER" id="PTHR43243">
    <property type="entry name" value="INNER MEMBRANE TRANSPORTER YGJI-RELATED"/>
    <property type="match status" value="1"/>
</dbReference>
<feature type="transmembrane region" description="Helical" evidence="6">
    <location>
        <begin position="524"/>
        <end position="543"/>
    </location>
</feature>
<dbReference type="InterPro" id="IPR029485">
    <property type="entry name" value="CAT_C"/>
</dbReference>
<protein>
    <recommendedName>
        <fullName evidence="7">Cationic amino acid transporter C-terminal domain-containing protein</fullName>
    </recommendedName>
</protein>
<keyword evidence="2 6" id="KW-0812">Transmembrane</keyword>
<dbReference type="Pfam" id="PF13520">
    <property type="entry name" value="AA_permease_2"/>
    <property type="match status" value="1"/>
</dbReference>
<evidence type="ECO:0000256" key="2">
    <source>
        <dbReference type="ARBA" id="ARBA00022692"/>
    </source>
</evidence>
<feature type="transmembrane region" description="Helical" evidence="6">
    <location>
        <begin position="234"/>
        <end position="258"/>
    </location>
</feature>
<evidence type="ECO:0000256" key="4">
    <source>
        <dbReference type="ARBA" id="ARBA00023136"/>
    </source>
</evidence>
<feature type="transmembrane region" description="Helical" evidence="6">
    <location>
        <begin position="118"/>
        <end position="138"/>
    </location>
</feature>
<comment type="subcellular location">
    <subcellularLocation>
        <location evidence="1">Membrane</location>
        <topology evidence="1">Multi-pass membrane protein</topology>
    </subcellularLocation>
</comment>
<feature type="transmembrane region" description="Helical" evidence="6">
    <location>
        <begin position="479"/>
        <end position="496"/>
    </location>
</feature>
<evidence type="ECO:0000256" key="6">
    <source>
        <dbReference type="SAM" id="Phobius"/>
    </source>
</evidence>
<dbReference type="Proteomes" id="UP000794436">
    <property type="component" value="Unassembled WGS sequence"/>
</dbReference>